<evidence type="ECO:0000256" key="3">
    <source>
        <dbReference type="ARBA" id="ARBA00022475"/>
    </source>
</evidence>
<feature type="transmembrane region" description="Helical" evidence="7">
    <location>
        <begin position="187"/>
        <end position="205"/>
    </location>
</feature>
<feature type="transmembrane region" description="Helical" evidence="7">
    <location>
        <begin position="217"/>
        <end position="237"/>
    </location>
</feature>
<dbReference type="Pfam" id="PF00528">
    <property type="entry name" value="BPD_transp_1"/>
    <property type="match status" value="1"/>
</dbReference>
<reference evidence="9 10" key="1">
    <citation type="submission" date="2016-02" db="EMBL/GenBank/DDBJ databases">
        <title>Genome sequence of Clostridium thermobutyricum DSM 4928.</title>
        <authorList>
            <person name="Poehlein A."/>
            <person name="Daniel R."/>
        </authorList>
    </citation>
    <scope>NUCLEOTIDE SEQUENCE [LARGE SCALE GENOMIC DNA]</scope>
    <source>
        <strain evidence="9 10">DSM 4928</strain>
    </source>
</reference>
<dbReference type="PROSITE" id="PS50928">
    <property type="entry name" value="ABC_TM1"/>
    <property type="match status" value="1"/>
</dbReference>
<feature type="transmembrane region" description="Helical" evidence="7">
    <location>
        <begin position="7"/>
        <end position="31"/>
    </location>
</feature>
<dbReference type="GO" id="GO:0042918">
    <property type="term" value="P:alkanesulfonate transmembrane transport"/>
    <property type="evidence" value="ECO:0007669"/>
    <property type="project" value="UniProtKB-ARBA"/>
</dbReference>
<accession>A0A1V4SWT8</accession>
<dbReference type="CDD" id="cd06261">
    <property type="entry name" value="TM_PBP2"/>
    <property type="match status" value="1"/>
</dbReference>
<comment type="similarity">
    <text evidence="7">Belongs to the binding-protein-dependent transport system permease family.</text>
</comment>
<feature type="domain" description="ABC transmembrane type-1" evidence="8">
    <location>
        <begin position="54"/>
        <end position="234"/>
    </location>
</feature>
<dbReference type="GO" id="GO:0005886">
    <property type="term" value="C:plasma membrane"/>
    <property type="evidence" value="ECO:0007669"/>
    <property type="project" value="UniProtKB-SubCell"/>
</dbReference>
<dbReference type="PANTHER" id="PTHR30151:SF0">
    <property type="entry name" value="ABC TRANSPORTER PERMEASE PROTEIN MJ0413-RELATED"/>
    <property type="match status" value="1"/>
</dbReference>
<dbReference type="PANTHER" id="PTHR30151">
    <property type="entry name" value="ALKANE SULFONATE ABC TRANSPORTER-RELATED, MEMBRANE SUBUNIT"/>
    <property type="match status" value="1"/>
</dbReference>
<keyword evidence="6 7" id="KW-0472">Membrane</keyword>
<name>A0A1V4SWT8_9CLOT</name>
<keyword evidence="3" id="KW-1003">Cell membrane</keyword>
<sequence>MKKIKGFYIIFLIIILWFIVCKLNLFSSYILPSPKMVFKSFLDLCKNGSLASDVLISLFRVFLGFFLSALLAIPLGVLFGIKPKLYDYFKTLFEFLRNTPPLALIPMLILWFGIGETSKIIVIILASFFPIFLNTLDGIKNCDKKLIEVGLAFKLSKEDLLRKIIFPSSISNILVGLRLGLGYSFRAIIGAEMIASSSGLGYLILNAKALSRSSEVIVGIIVIGLLGIITDFLFKIISKKLTKKFGGNTYEFK</sequence>
<keyword evidence="5 7" id="KW-1133">Transmembrane helix</keyword>
<proteinExistence type="inferred from homology"/>
<evidence type="ECO:0000256" key="1">
    <source>
        <dbReference type="ARBA" id="ARBA00004651"/>
    </source>
</evidence>
<evidence type="ECO:0000256" key="2">
    <source>
        <dbReference type="ARBA" id="ARBA00022448"/>
    </source>
</evidence>
<evidence type="ECO:0000256" key="4">
    <source>
        <dbReference type="ARBA" id="ARBA00022692"/>
    </source>
</evidence>
<comment type="subcellular location">
    <subcellularLocation>
        <location evidence="1 7">Cell membrane</location>
        <topology evidence="1 7">Multi-pass membrane protein</topology>
    </subcellularLocation>
</comment>
<evidence type="ECO:0000313" key="10">
    <source>
        <dbReference type="Proteomes" id="UP000191448"/>
    </source>
</evidence>
<gene>
    <name evidence="9" type="primary">ssuC_2</name>
    <name evidence="9" type="ORF">CLTHE_13760</name>
</gene>
<organism evidence="9 10">
    <name type="scientific">Clostridium thermobutyricum DSM 4928</name>
    <dbReference type="NCBI Taxonomy" id="1121339"/>
    <lineage>
        <taxon>Bacteria</taxon>
        <taxon>Bacillati</taxon>
        <taxon>Bacillota</taxon>
        <taxon>Clostridia</taxon>
        <taxon>Eubacteriales</taxon>
        <taxon>Clostridiaceae</taxon>
        <taxon>Clostridium</taxon>
    </lineage>
</organism>
<dbReference type="FunFam" id="1.10.3720.10:FF:000003">
    <property type="entry name" value="Aliphatic sulfonate ABC transporter permease"/>
    <property type="match status" value="1"/>
</dbReference>
<evidence type="ECO:0000256" key="6">
    <source>
        <dbReference type="ARBA" id="ARBA00023136"/>
    </source>
</evidence>
<evidence type="ECO:0000259" key="8">
    <source>
        <dbReference type="PROSITE" id="PS50928"/>
    </source>
</evidence>
<keyword evidence="2 7" id="KW-0813">Transport</keyword>
<feature type="transmembrane region" description="Helical" evidence="7">
    <location>
        <begin position="58"/>
        <end position="81"/>
    </location>
</feature>
<comment type="caution">
    <text evidence="9">The sequence shown here is derived from an EMBL/GenBank/DDBJ whole genome shotgun (WGS) entry which is preliminary data.</text>
</comment>
<dbReference type="OrthoDB" id="9796361at2"/>
<keyword evidence="4 7" id="KW-0812">Transmembrane</keyword>
<dbReference type="SUPFAM" id="SSF161098">
    <property type="entry name" value="MetI-like"/>
    <property type="match status" value="1"/>
</dbReference>
<evidence type="ECO:0000256" key="7">
    <source>
        <dbReference type="RuleBase" id="RU363032"/>
    </source>
</evidence>
<dbReference type="Proteomes" id="UP000191448">
    <property type="component" value="Unassembled WGS sequence"/>
</dbReference>
<dbReference type="EMBL" id="LTAY01000036">
    <property type="protein sequence ID" value="OPX48137.1"/>
    <property type="molecule type" value="Genomic_DNA"/>
</dbReference>
<dbReference type="InterPro" id="IPR000515">
    <property type="entry name" value="MetI-like"/>
</dbReference>
<protein>
    <submittedName>
        <fullName evidence="9">Putative aliphatic sulfonates transport permease protein SsuC</fullName>
    </submittedName>
</protein>
<dbReference type="InterPro" id="IPR035906">
    <property type="entry name" value="MetI-like_sf"/>
</dbReference>
<evidence type="ECO:0000313" key="9">
    <source>
        <dbReference type="EMBL" id="OPX48137.1"/>
    </source>
</evidence>
<evidence type="ECO:0000256" key="5">
    <source>
        <dbReference type="ARBA" id="ARBA00022989"/>
    </source>
</evidence>
<dbReference type="AlphaFoldDB" id="A0A1V4SWT8"/>
<dbReference type="RefSeq" id="WP_080022594.1">
    <property type="nucleotide sequence ID" value="NZ_LTAY01000036.1"/>
</dbReference>
<feature type="transmembrane region" description="Helical" evidence="7">
    <location>
        <begin position="120"/>
        <end position="139"/>
    </location>
</feature>
<feature type="transmembrane region" description="Helical" evidence="7">
    <location>
        <begin position="93"/>
        <end position="114"/>
    </location>
</feature>
<dbReference type="Gene3D" id="1.10.3720.10">
    <property type="entry name" value="MetI-like"/>
    <property type="match status" value="1"/>
</dbReference>